<dbReference type="Gene3D" id="3.90.1580.10">
    <property type="entry name" value="paralog of FGE (formylglycine-generating enzyme)"/>
    <property type="match status" value="1"/>
</dbReference>
<name>A0A9D2KPH6_9BACT</name>
<evidence type="ECO:0000259" key="1">
    <source>
        <dbReference type="Pfam" id="PF03781"/>
    </source>
</evidence>
<sequence length="540" mass="59840">MLPTDAGAALRKKESVSVAAATNPQPAADDIVLPMPGGLHMAFRLVAVPARGLLWDMPLRPGRDDAANNDRAFYDRRYDAALSAPFALEDLPAGWRKLAPKGNNYFYLVAKYEVTRLQYAAVMGDTPPDSANLSADAADPVTDISWYDAVAFTRRYTEWLLQNAPDSLPRFAGDNRNVGFVRLPTETEWEYAARGGQFAGSQQLSQEDFFVMADGATFADYAVYRPGDGGRAAEEINGIGSRKPNPLGLYDTAGNAAEMVLEPFRFSVAGRLHGSAGGMVRKGGSFLSGEAEIMPGRREETPFFLQDGPAHARDLGFRPVISGINTPGGSRPDALVAEWNKAGEDRGPFPDQQQASRNPLEELDRLLAAAPNEGTRKNLLALRNTIKENNIMQERQKQLEAQSLLRTGLYLIETIRNYASRQQSLDSQLVLMKQDLKHAKGDMKQRLQKLITQSTEARKQYGTGIERTLSFYLSKLQEAAKLDKALFADCMNQLGKDFPGEDVFNGNMRRNMDIFTRQTEEARRGKALDRRRIQQQILAK</sequence>
<dbReference type="Pfam" id="PF03781">
    <property type="entry name" value="FGE-sulfatase"/>
    <property type="match status" value="1"/>
</dbReference>
<dbReference type="InterPro" id="IPR016187">
    <property type="entry name" value="CTDL_fold"/>
</dbReference>
<reference evidence="2" key="2">
    <citation type="submission" date="2021-04" db="EMBL/GenBank/DDBJ databases">
        <authorList>
            <person name="Gilroy R."/>
        </authorList>
    </citation>
    <scope>NUCLEOTIDE SEQUENCE</scope>
    <source>
        <strain evidence="2">5032</strain>
    </source>
</reference>
<protein>
    <submittedName>
        <fullName evidence="2">Formylglycine-generating enzyme family protein</fullName>
    </submittedName>
</protein>
<feature type="domain" description="Sulfatase-modifying factor enzyme-like" evidence="1">
    <location>
        <begin position="106"/>
        <end position="320"/>
    </location>
</feature>
<dbReference type="InterPro" id="IPR051043">
    <property type="entry name" value="Sulfatase_Mod_Factor_Kinase"/>
</dbReference>
<dbReference type="SUPFAM" id="SSF56436">
    <property type="entry name" value="C-type lectin-like"/>
    <property type="match status" value="1"/>
</dbReference>
<comment type="caution">
    <text evidence="2">The sequence shown here is derived from an EMBL/GenBank/DDBJ whole genome shotgun (WGS) entry which is preliminary data.</text>
</comment>
<dbReference type="InterPro" id="IPR005532">
    <property type="entry name" value="SUMF_dom"/>
</dbReference>
<dbReference type="GO" id="GO:0120147">
    <property type="term" value="F:formylglycine-generating oxidase activity"/>
    <property type="evidence" value="ECO:0007669"/>
    <property type="project" value="TreeGrafter"/>
</dbReference>
<dbReference type="Proteomes" id="UP000823821">
    <property type="component" value="Unassembled WGS sequence"/>
</dbReference>
<accession>A0A9D2KPH6</accession>
<reference evidence="2" key="1">
    <citation type="journal article" date="2021" name="PeerJ">
        <title>Extensive microbial diversity within the chicken gut microbiome revealed by metagenomics and culture.</title>
        <authorList>
            <person name="Gilroy R."/>
            <person name="Ravi A."/>
            <person name="Getino M."/>
            <person name="Pursley I."/>
            <person name="Horton D.L."/>
            <person name="Alikhan N.F."/>
            <person name="Baker D."/>
            <person name="Gharbi K."/>
            <person name="Hall N."/>
            <person name="Watson M."/>
            <person name="Adriaenssens E.M."/>
            <person name="Foster-Nyarko E."/>
            <person name="Jarju S."/>
            <person name="Secka A."/>
            <person name="Antonio M."/>
            <person name="Oren A."/>
            <person name="Chaudhuri R.R."/>
            <person name="La Ragione R."/>
            <person name="Hildebrand F."/>
            <person name="Pallen M.J."/>
        </authorList>
    </citation>
    <scope>NUCLEOTIDE SEQUENCE</scope>
    <source>
        <strain evidence="2">5032</strain>
    </source>
</reference>
<dbReference type="EMBL" id="DWZD01000028">
    <property type="protein sequence ID" value="HJA78777.1"/>
    <property type="molecule type" value="Genomic_DNA"/>
</dbReference>
<organism evidence="2 3">
    <name type="scientific">Candidatus Desulfovibrio intestinavium</name>
    <dbReference type="NCBI Taxonomy" id="2838534"/>
    <lineage>
        <taxon>Bacteria</taxon>
        <taxon>Pseudomonadati</taxon>
        <taxon>Thermodesulfobacteriota</taxon>
        <taxon>Desulfovibrionia</taxon>
        <taxon>Desulfovibrionales</taxon>
        <taxon>Desulfovibrionaceae</taxon>
        <taxon>Desulfovibrio</taxon>
    </lineage>
</organism>
<evidence type="ECO:0000313" key="3">
    <source>
        <dbReference type="Proteomes" id="UP000823821"/>
    </source>
</evidence>
<dbReference type="AlphaFoldDB" id="A0A9D2KPH6"/>
<dbReference type="PANTHER" id="PTHR23150:SF19">
    <property type="entry name" value="FORMYLGLYCINE-GENERATING ENZYME"/>
    <property type="match status" value="1"/>
</dbReference>
<evidence type="ECO:0000313" key="2">
    <source>
        <dbReference type="EMBL" id="HJA78777.1"/>
    </source>
</evidence>
<gene>
    <name evidence="2" type="ORF">H9784_04280</name>
</gene>
<dbReference type="InterPro" id="IPR042095">
    <property type="entry name" value="SUMF_sf"/>
</dbReference>
<dbReference type="PANTHER" id="PTHR23150">
    <property type="entry name" value="SULFATASE MODIFYING FACTOR 1, 2"/>
    <property type="match status" value="1"/>
</dbReference>
<proteinExistence type="predicted"/>